<keyword evidence="2" id="KW-1185">Reference proteome</keyword>
<proteinExistence type="predicted"/>
<dbReference type="Proteomes" id="UP000094960">
    <property type="component" value="Chromosome"/>
</dbReference>
<evidence type="ECO:0000313" key="1">
    <source>
        <dbReference type="EMBL" id="AOR31913.1"/>
    </source>
</evidence>
<reference evidence="2" key="1">
    <citation type="submission" date="2016-09" db="EMBL/GenBank/DDBJ databases">
        <title>Streptomyces puniciscabiei strain:TW1S1 Genome sequencing and assembly.</title>
        <authorList>
            <person name="Kim M.-K."/>
            <person name="Kim S.B."/>
        </authorList>
    </citation>
    <scope>NUCLEOTIDE SEQUENCE [LARGE SCALE GENOMIC DNA]</scope>
    <source>
        <strain evidence="2">TW1S1</strain>
    </source>
</reference>
<dbReference type="KEGG" id="spun:BFF78_13405"/>
<sequence length="67" mass="7613">MAAAFLCGRLFFDDHWPWAVLTVYVKAGGNRRRTDVPRKGVERFAGASLGRSWPPAWRRRASPAGRR</sequence>
<name>A0A1D7Y8G5_9ACTN</name>
<evidence type="ECO:0000313" key="2">
    <source>
        <dbReference type="Proteomes" id="UP000094960"/>
    </source>
</evidence>
<organism evidence="1 2">
    <name type="scientific">Streptomyces fodineus</name>
    <dbReference type="NCBI Taxonomy" id="1904616"/>
    <lineage>
        <taxon>Bacteria</taxon>
        <taxon>Bacillati</taxon>
        <taxon>Actinomycetota</taxon>
        <taxon>Actinomycetes</taxon>
        <taxon>Kitasatosporales</taxon>
        <taxon>Streptomycetaceae</taxon>
        <taxon>Streptomyces</taxon>
    </lineage>
</organism>
<protein>
    <submittedName>
        <fullName evidence="1">Uncharacterized protein</fullName>
    </submittedName>
</protein>
<gene>
    <name evidence="1" type="ORF">BFF78_13405</name>
</gene>
<dbReference type="AlphaFoldDB" id="A0A1D7Y8G5"/>
<dbReference type="EMBL" id="CP017248">
    <property type="protein sequence ID" value="AOR31913.1"/>
    <property type="molecule type" value="Genomic_DNA"/>
</dbReference>
<accession>A0A1D7Y8G5</accession>
<dbReference type="RefSeq" id="WP_069778540.1">
    <property type="nucleotide sequence ID" value="NZ_CP017248.1"/>
</dbReference>